<organism evidence="1 2">
    <name type="scientific">Arctium lappa</name>
    <name type="common">Greater burdock</name>
    <name type="synonym">Lappa major</name>
    <dbReference type="NCBI Taxonomy" id="4217"/>
    <lineage>
        <taxon>Eukaryota</taxon>
        <taxon>Viridiplantae</taxon>
        <taxon>Streptophyta</taxon>
        <taxon>Embryophyta</taxon>
        <taxon>Tracheophyta</taxon>
        <taxon>Spermatophyta</taxon>
        <taxon>Magnoliopsida</taxon>
        <taxon>eudicotyledons</taxon>
        <taxon>Gunneridae</taxon>
        <taxon>Pentapetalae</taxon>
        <taxon>asterids</taxon>
        <taxon>campanulids</taxon>
        <taxon>Asterales</taxon>
        <taxon>Asteraceae</taxon>
        <taxon>Carduoideae</taxon>
        <taxon>Cardueae</taxon>
        <taxon>Arctiinae</taxon>
        <taxon>Arctium</taxon>
    </lineage>
</organism>
<dbReference type="Proteomes" id="UP001055879">
    <property type="component" value="Linkage Group LG13"/>
</dbReference>
<proteinExistence type="predicted"/>
<protein>
    <submittedName>
        <fullName evidence="1">Uncharacterized protein</fullName>
    </submittedName>
</protein>
<comment type="caution">
    <text evidence="1">The sequence shown here is derived from an EMBL/GenBank/DDBJ whole genome shotgun (WGS) entry which is preliminary data.</text>
</comment>
<name>A0ACB8YB35_ARCLA</name>
<evidence type="ECO:0000313" key="1">
    <source>
        <dbReference type="EMBL" id="KAI3681868.1"/>
    </source>
</evidence>
<evidence type="ECO:0000313" key="2">
    <source>
        <dbReference type="Proteomes" id="UP001055879"/>
    </source>
</evidence>
<reference evidence="2" key="1">
    <citation type="journal article" date="2022" name="Mol. Ecol. Resour.">
        <title>The genomes of chicory, endive, great burdock and yacon provide insights into Asteraceae palaeo-polyploidization history and plant inulin production.</title>
        <authorList>
            <person name="Fan W."/>
            <person name="Wang S."/>
            <person name="Wang H."/>
            <person name="Wang A."/>
            <person name="Jiang F."/>
            <person name="Liu H."/>
            <person name="Zhao H."/>
            <person name="Xu D."/>
            <person name="Zhang Y."/>
        </authorList>
    </citation>
    <scope>NUCLEOTIDE SEQUENCE [LARGE SCALE GENOMIC DNA]</scope>
    <source>
        <strain evidence="2">cv. Niubang</strain>
    </source>
</reference>
<reference evidence="1 2" key="2">
    <citation type="journal article" date="2022" name="Mol. Ecol. Resour.">
        <title>The genomes of chicory, endive, great burdock and yacon provide insights into Asteraceae paleo-polyploidization history and plant inulin production.</title>
        <authorList>
            <person name="Fan W."/>
            <person name="Wang S."/>
            <person name="Wang H."/>
            <person name="Wang A."/>
            <person name="Jiang F."/>
            <person name="Liu H."/>
            <person name="Zhao H."/>
            <person name="Xu D."/>
            <person name="Zhang Y."/>
        </authorList>
    </citation>
    <scope>NUCLEOTIDE SEQUENCE [LARGE SCALE GENOMIC DNA]</scope>
    <source>
        <strain evidence="2">cv. Niubang</strain>
    </source>
</reference>
<dbReference type="EMBL" id="CM042059">
    <property type="protein sequence ID" value="KAI3681868.1"/>
    <property type="molecule type" value="Genomic_DNA"/>
</dbReference>
<sequence length="107" mass="11950">MEERNRVGSVLYLKPTTTAAAAAVVPTGTESFCLEHKVRNSTANTRINFLPISFSSSKQPLLIAQNSIDKRSSLNFWIRKKLKDYGQNSIFPKSIGYMASSAYYVLL</sequence>
<accession>A0ACB8YB35</accession>
<gene>
    <name evidence="1" type="ORF">L6452_36673</name>
</gene>
<keyword evidence="2" id="KW-1185">Reference proteome</keyword>